<keyword evidence="22" id="KW-1185">Reference proteome</keyword>
<keyword evidence="17" id="KW-0175">Coiled coil</keyword>
<keyword evidence="11 18" id="KW-1133">Transmembrane helix</keyword>
<keyword evidence="14 18" id="KW-0472">Membrane</keyword>
<keyword evidence="8" id="KW-0547">Nucleotide-binding</keyword>
<dbReference type="InterPro" id="IPR036890">
    <property type="entry name" value="HATPase_C_sf"/>
</dbReference>
<evidence type="ECO:0000256" key="9">
    <source>
        <dbReference type="ARBA" id="ARBA00022777"/>
    </source>
</evidence>
<keyword evidence="9 21" id="KW-0418">Kinase</keyword>
<evidence type="ECO:0000256" key="7">
    <source>
        <dbReference type="ARBA" id="ARBA00022692"/>
    </source>
</evidence>
<dbReference type="SMART" id="SM00388">
    <property type="entry name" value="HisKA"/>
    <property type="match status" value="1"/>
</dbReference>
<dbReference type="EC" id="2.7.13.3" evidence="3"/>
<dbReference type="SUPFAM" id="SSF47384">
    <property type="entry name" value="Homodimeric domain of signal transducing histidine kinase"/>
    <property type="match status" value="1"/>
</dbReference>
<dbReference type="PROSITE" id="PS50109">
    <property type="entry name" value="HIS_KIN"/>
    <property type="match status" value="1"/>
</dbReference>
<dbReference type="InterPro" id="IPR003594">
    <property type="entry name" value="HATPase_dom"/>
</dbReference>
<dbReference type="Gene3D" id="1.10.287.130">
    <property type="match status" value="1"/>
</dbReference>
<dbReference type="InterPro" id="IPR004358">
    <property type="entry name" value="Sig_transdc_His_kin-like_C"/>
</dbReference>
<feature type="coiled-coil region" evidence="17">
    <location>
        <begin position="210"/>
        <end position="237"/>
    </location>
</feature>
<dbReference type="Pfam" id="PF02518">
    <property type="entry name" value="HATPase_c"/>
    <property type="match status" value="1"/>
</dbReference>
<evidence type="ECO:0000256" key="17">
    <source>
        <dbReference type="SAM" id="Coils"/>
    </source>
</evidence>
<evidence type="ECO:0000256" key="11">
    <source>
        <dbReference type="ARBA" id="ARBA00022989"/>
    </source>
</evidence>
<organism evidence="21 22">
    <name type="scientific">Paenibacillus vulneris</name>
    <dbReference type="NCBI Taxonomy" id="1133364"/>
    <lineage>
        <taxon>Bacteria</taxon>
        <taxon>Bacillati</taxon>
        <taxon>Bacillota</taxon>
        <taxon>Bacilli</taxon>
        <taxon>Bacillales</taxon>
        <taxon>Paenibacillaceae</taxon>
        <taxon>Paenibacillus</taxon>
    </lineage>
</organism>
<reference evidence="22" key="1">
    <citation type="journal article" date="2019" name="Int. J. Syst. Evol. Microbiol.">
        <title>The Global Catalogue of Microorganisms (GCM) 10K type strain sequencing project: providing services to taxonomists for standard genome sequencing and annotation.</title>
        <authorList>
            <consortium name="The Broad Institute Genomics Platform"/>
            <consortium name="The Broad Institute Genome Sequencing Center for Infectious Disease"/>
            <person name="Wu L."/>
            <person name="Ma J."/>
        </authorList>
    </citation>
    <scope>NUCLEOTIDE SEQUENCE [LARGE SCALE GENOMIC DNA]</scope>
    <source>
        <strain evidence="22">CCUG 53270</strain>
    </source>
</reference>
<evidence type="ECO:0000256" key="2">
    <source>
        <dbReference type="ARBA" id="ARBA00004651"/>
    </source>
</evidence>
<keyword evidence="4" id="KW-1003">Cell membrane</keyword>
<evidence type="ECO:0000259" key="19">
    <source>
        <dbReference type="PROSITE" id="PS50109"/>
    </source>
</evidence>
<feature type="domain" description="HAMP" evidence="20">
    <location>
        <begin position="177"/>
        <end position="229"/>
    </location>
</feature>
<evidence type="ECO:0000256" key="4">
    <source>
        <dbReference type="ARBA" id="ARBA00022475"/>
    </source>
</evidence>
<dbReference type="SMART" id="SM00304">
    <property type="entry name" value="HAMP"/>
    <property type="match status" value="1"/>
</dbReference>
<evidence type="ECO:0000256" key="18">
    <source>
        <dbReference type="SAM" id="Phobius"/>
    </source>
</evidence>
<feature type="domain" description="Histidine kinase" evidence="19">
    <location>
        <begin position="237"/>
        <end position="452"/>
    </location>
</feature>
<dbReference type="CDD" id="cd06225">
    <property type="entry name" value="HAMP"/>
    <property type="match status" value="1"/>
</dbReference>
<accession>A0ABW3UK81</accession>
<dbReference type="PANTHER" id="PTHR45528:SF11">
    <property type="entry name" value="HISTIDINE KINASE"/>
    <property type="match status" value="1"/>
</dbReference>
<sequence length="452" mass="50641">MIKSLYTRVVVAFIVAVMIGLVGSLLVTNRMFEKQMHDWIRDDTSRSAEGIMEILRESDPGRWDLILQRFADMKSSYIAIYDASGNRQASSSLAFIVSDDQVGQVLSGGSYLEFMDNRNHELPAWLMGFQVKRGTDTFALFIQPNYLTISQSIKRTIQLNLLIVLILGGLVMVVAARYLVKPLNMLTKATRELAKGNFNVQMSLKRNDEIGILTQSFDEMTNELKQLEQMRQDFVSNVSHEIQSPLTSIIGFTKALKSSAMPAAERMYYLDIIQSESERLSRLSDNLLKLASLESKHHPFQKATYRLDEQIRHVVVVCEPQWSAKRLNLELNLPKTILAADEDLMKQVWINLLGNSIKFTPEGGTIRVRAAAEVHQVKVIIADTGIGVPEAELSMIFHQFYKADRSRTGATEGSGLGLSLVRKIVSMHKGTIQVSSKEGEGTTVTVRLPSSV</sequence>
<dbReference type="Gene3D" id="3.30.565.10">
    <property type="entry name" value="Histidine kinase-like ATPase, C-terminal domain"/>
    <property type="match status" value="1"/>
</dbReference>
<comment type="function">
    <text evidence="15">Member of the two-component regulatory system HssS/HssR involved in intracellular heme homeostasis and tempering of staphylococcal virulence. HssS functions as a heme sensor histidine kinase which is autophosphorylated at a histidine residue and transfers its phosphate group to an aspartate residue of HssR. HssR/HssS activates the expression of hrtAB, an efflux pump, in response to extracellular heme, hemin, hemoglobin or blood.</text>
</comment>
<dbReference type="InterPro" id="IPR003660">
    <property type="entry name" value="HAMP_dom"/>
</dbReference>
<dbReference type="SMART" id="SM00387">
    <property type="entry name" value="HATPase_c"/>
    <property type="match status" value="1"/>
</dbReference>
<dbReference type="Pfam" id="PF00512">
    <property type="entry name" value="HisKA"/>
    <property type="match status" value="1"/>
</dbReference>
<dbReference type="EMBL" id="JBHTLU010000014">
    <property type="protein sequence ID" value="MFD1221105.1"/>
    <property type="molecule type" value="Genomic_DNA"/>
</dbReference>
<evidence type="ECO:0000313" key="22">
    <source>
        <dbReference type="Proteomes" id="UP001597180"/>
    </source>
</evidence>
<keyword evidence="10" id="KW-0067">ATP-binding</keyword>
<dbReference type="GO" id="GO:0016301">
    <property type="term" value="F:kinase activity"/>
    <property type="evidence" value="ECO:0007669"/>
    <property type="project" value="UniProtKB-KW"/>
</dbReference>
<evidence type="ECO:0000256" key="14">
    <source>
        <dbReference type="ARBA" id="ARBA00023136"/>
    </source>
</evidence>
<evidence type="ECO:0000256" key="13">
    <source>
        <dbReference type="ARBA" id="ARBA00023026"/>
    </source>
</evidence>
<dbReference type="InterPro" id="IPR050398">
    <property type="entry name" value="HssS/ArlS-like"/>
</dbReference>
<evidence type="ECO:0000256" key="1">
    <source>
        <dbReference type="ARBA" id="ARBA00000085"/>
    </source>
</evidence>
<dbReference type="InterPro" id="IPR005467">
    <property type="entry name" value="His_kinase_dom"/>
</dbReference>
<evidence type="ECO:0000256" key="16">
    <source>
        <dbReference type="ARBA" id="ARBA00040841"/>
    </source>
</evidence>
<dbReference type="SUPFAM" id="SSF158472">
    <property type="entry name" value="HAMP domain-like"/>
    <property type="match status" value="1"/>
</dbReference>
<feature type="transmembrane region" description="Helical" evidence="18">
    <location>
        <begin position="6"/>
        <end position="27"/>
    </location>
</feature>
<evidence type="ECO:0000256" key="12">
    <source>
        <dbReference type="ARBA" id="ARBA00023012"/>
    </source>
</evidence>
<comment type="subcellular location">
    <subcellularLocation>
        <location evidence="2">Cell membrane</location>
        <topology evidence="2">Multi-pass membrane protein</topology>
    </subcellularLocation>
</comment>
<keyword evidence="13" id="KW-0843">Virulence</keyword>
<evidence type="ECO:0000256" key="3">
    <source>
        <dbReference type="ARBA" id="ARBA00012438"/>
    </source>
</evidence>
<dbReference type="PRINTS" id="PR00344">
    <property type="entry name" value="BCTRLSENSOR"/>
</dbReference>
<name>A0ABW3UK81_9BACL</name>
<evidence type="ECO:0000256" key="15">
    <source>
        <dbReference type="ARBA" id="ARBA00037219"/>
    </source>
</evidence>
<keyword evidence="6" id="KW-0808">Transferase</keyword>
<evidence type="ECO:0000256" key="6">
    <source>
        <dbReference type="ARBA" id="ARBA00022679"/>
    </source>
</evidence>
<evidence type="ECO:0000259" key="20">
    <source>
        <dbReference type="PROSITE" id="PS50885"/>
    </source>
</evidence>
<evidence type="ECO:0000256" key="5">
    <source>
        <dbReference type="ARBA" id="ARBA00022553"/>
    </source>
</evidence>
<dbReference type="CDD" id="cd16922">
    <property type="entry name" value="HATPase_EvgS-ArcB-TorS-like"/>
    <property type="match status" value="1"/>
</dbReference>
<dbReference type="PROSITE" id="PS50885">
    <property type="entry name" value="HAMP"/>
    <property type="match status" value="1"/>
</dbReference>
<dbReference type="CDD" id="cd00082">
    <property type="entry name" value="HisKA"/>
    <property type="match status" value="1"/>
</dbReference>
<dbReference type="RefSeq" id="WP_345592205.1">
    <property type="nucleotide sequence ID" value="NZ_BAABJG010000029.1"/>
</dbReference>
<dbReference type="Gene3D" id="6.10.340.10">
    <property type="match status" value="1"/>
</dbReference>
<evidence type="ECO:0000256" key="10">
    <source>
        <dbReference type="ARBA" id="ARBA00022840"/>
    </source>
</evidence>
<dbReference type="Proteomes" id="UP001597180">
    <property type="component" value="Unassembled WGS sequence"/>
</dbReference>
<keyword evidence="5" id="KW-0597">Phosphoprotein</keyword>
<dbReference type="InterPro" id="IPR003661">
    <property type="entry name" value="HisK_dim/P_dom"/>
</dbReference>
<dbReference type="Pfam" id="PF00672">
    <property type="entry name" value="HAMP"/>
    <property type="match status" value="1"/>
</dbReference>
<comment type="caution">
    <text evidence="21">The sequence shown here is derived from an EMBL/GenBank/DDBJ whole genome shotgun (WGS) entry which is preliminary data.</text>
</comment>
<protein>
    <recommendedName>
        <fullName evidence="16">Heme sensor protein HssS</fullName>
        <ecNumber evidence="3">2.7.13.3</ecNumber>
    </recommendedName>
</protein>
<evidence type="ECO:0000256" key="8">
    <source>
        <dbReference type="ARBA" id="ARBA00022741"/>
    </source>
</evidence>
<dbReference type="PANTHER" id="PTHR45528">
    <property type="entry name" value="SENSOR HISTIDINE KINASE CPXA"/>
    <property type="match status" value="1"/>
</dbReference>
<gene>
    <name evidence="21" type="ORF">ACFQ4B_13345</name>
</gene>
<proteinExistence type="predicted"/>
<evidence type="ECO:0000313" key="21">
    <source>
        <dbReference type="EMBL" id="MFD1221105.1"/>
    </source>
</evidence>
<keyword evidence="12" id="KW-0902">Two-component regulatory system</keyword>
<feature type="transmembrane region" description="Helical" evidence="18">
    <location>
        <begin position="159"/>
        <end position="180"/>
    </location>
</feature>
<comment type="catalytic activity">
    <reaction evidence="1">
        <text>ATP + protein L-histidine = ADP + protein N-phospho-L-histidine.</text>
        <dbReference type="EC" id="2.7.13.3"/>
    </reaction>
</comment>
<dbReference type="InterPro" id="IPR036097">
    <property type="entry name" value="HisK_dim/P_sf"/>
</dbReference>
<keyword evidence="7 18" id="KW-0812">Transmembrane</keyword>
<dbReference type="SUPFAM" id="SSF55874">
    <property type="entry name" value="ATPase domain of HSP90 chaperone/DNA topoisomerase II/histidine kinase"/>
    <property type="match status" value="1"/>
</dbReference>